<keyword evidence="9 16" id="KW-0227">DNA damage</keyword>
<sequence length="899" mass="105979">MNKKKIILIDGHYCLYQTYFSFLKLQNNHGDPTGVIYGCIKIFNKLIEIFNPKKIIIIFDTPTQNFRHKLYTNYKKNRSPMPKNLKKQIQPLQKIIKALGIPIISINNIEADDIIGTLSKKFIKKNYYVSIYSADKDLVQLIDKKTSIIPGNFEKEILNKYNIYQKYGILPKSMADFLSLVGDSSDNIPGVPGIGKKTATVLLKNFTSIHEIYKNIEKINNLPIRNIKNIIEKLKKNKKMAFLSYKLTKINKNIPIDDVLIKDKNYELNIPILLKKFKYYQFNQYIQNIYNNQFPIINIYHTKKKNIKNNNIEIIDKHILSKLIQKIIQAKIFSIALSSYTIAGKNNIFYLSISIKNNKTWWYVCNTKKNNKQKISKKILLISMKDILENEKYLKIGTNLKKIFHFLKKFNITVNGMYFDTSIAFYYYQLSNMYQDYKTYIITMFSKTNKKYNSEKSLDCIIQESYIPLQIYLSTEKYFTVKNKKKIFHSIDMPLLTVLSIMENNGVLVKKKILQNQEKRTINTLNKLKKKIYDITQEQFNINSYKQLQNILFKKYNFPYIQKTKTGSISTNETVLIKLSKIHSLPKIILQYRILNKLNNTYLKKLIQSINKKTNKIHTTYHQTSTSTGRLSSRNPNLQNIPIRTKIGRKIRIAFIVKKKWLLLTADYSQIELRIMAHYSRDIKMIQDLSYKQDIHSKTAEHIFKIKPCHVKYYHRNIAKIINFSVLYGISPFGLSQKLNISIIEASEYIQSYFLTYKKIKKYIKYIYNLAKKNQYITTLFGRNIYIPNINSTNKTLKKQAKRFCINSIIQNTASDIIKTSMIKLHTIFQKKFYNDAKIIMQIHDELIFEIKEEKKSQLIYLIKNYMENSTKLIVPLYVSLKTGKNWKEIKPYILNTSI</sequence>
<dbReference type="InterPro" id="IPR020045">
    <property type="entry name" value="DNA_polI_H3TH"/>
</dbReference>
<dbReference type="SMART" id="SM00475">
    <property type="entry name" value="53EXOc"/>
    <property type="match status" value="1"/>
</dbReference>
<evidence type="ECO:0000256" key="12">
    <source>
        <dbReference type="ARBA" id="ARBA00023204"/>
    </source>
</evidence>
<dbReference type="Pfam" id="PF00476">
    <property type="entry name" value="DNA_pol_A"/>
    <property type="match status" value="1"/>
</dbReference>
<evidence type="ECO:0000256" key="4">
    <source>
        <dbReference type="ARBA" id="ARBA00020311"/>
    </source>
</evidence>
<dbReference type="InterPro" id="IPR012337">
    <property type="entry name" value="RNaseH-like_sf"/>
</dbReference>
<dbReference type="PRINTS" id="PR00868">
    <property type="entry name" value="DNAPOLI"/>
</dbReference>
<dbReference type="SMART" id="SM00279">
    <property type="entry name" value="HhH2"/>
    <property type="match status" value="1"/>
</dbReference>
<dbReference type="RefSeq" id="WP_154027530.1">
    <property type="nucleotide sequence ID" value="NZ_LR217695.1"/>
</dbReference>
<dbReference type="GO" id="GO:0008409">
    <property type="term" value="F:5'-3' exonuclease activity"/>
    <property type="evidence" value="ECO:0007669"/>
    <property type="project" value="UniProtKB-UniRule"/>
</dbReference>
<dbReference type="EMBL" id="LR217695">
    <property type="protein sequence ID" value="VFP78253.1"/>
    <property type="molecule type" value="Genomic_DNA"/>
</dbReference>
<dbReference type="Gene3D" id="3.30.420.10">
    <property type="entry name" value="Ribonuclease H-like superfamily/Ribonuclease H"/>
    <property type="match status" value="1"/>
</dbReference>
<evidence type="ECO:0000313" key="20">
    <source>
        <dbReference type="Proteomes" id="UP000294404"/>
    </source>
</evidence>
<dbReference type="CDD" id="cd09898">
    <property type="entry name" value="H3TH_53EXO"/>
    <property type="match status" value="1"/>
</dbReference>
<keyword evidence="16" id="KW-0378">Hydrolase</keyword>
<dbReference type="PANTHER" id="PTHR10133:SF27">
    <property type="entry name" value="DNA POLYMERASE NU"/>
    <property type="match status" value="1"/>
</dbReference>
<comment type="similarity">
    <text evidence="1 16">Belongs to the DNA polymerase type-A family.</text>
</comment>
<dbReference type="SUPFAM" id="SSF88723">
    <property type="entry name" value="PIN domain-like"/>
    <property type="match status" value="1"/>
</dbReference>
<dbReference type="Gene3D" id="1.20.1060.10">
    <property type="entry name" value="Taq DNA Polymerase, Chain T, domain 4"/>
    <property type="match status" value="1"/>
</dbReference>
<evidence type="ECO:0000256" key="1">
    <source>
        <dbReference type="ARBA" id="ARBA00007705"/>
    </source>
</evidence>
<dbReference type="NCBIfam" id="NF004397">
    <property type="entry name" value="PRK05755.1"/>
    <property type="match status" value="1"/>
</dbReference>
<evidence type="ECO:0000256" key="6">
    <source>
        <dbReference type="ARBA" id="ARBA00022695"/>
    </source>
</evidence>
<dbReference type="InterPro" id="IPR018320">
    <property type="entry name" value="DNA_polymerase_1"/>
</dbReference>
<keyword evidence="5 16" id="KW-0808">Transferase</keyword>
<dbReference type="GO" id="GO:0006261">
    <property type="term" value="P:DNA-templated DNA replication"/>
    <property type="evidence" value="ECO:0007669"/>
    <property type="project" value="UniProtKB-UniRule"/>
</dbReference>
<evidence type="ECO:0000256" key="16">
    <source>
        <dbReference type="RuleBase" id="RU004460"/>
    </source>
</evidence>
<evidence type="ECO:0000256" key="14">
    <source>
        <dbReference type="ARBA" id="ARBA00060162"/>
    </source>
</evidence>
<dbReference type="Pfam" id="PF01367">
    <property type="entry name" value="5_3_exonuc"/>
    <property type="match status" value="1"/>
</dbReference>
<evidence type="ECO:0000256" key="11">
    <source>
        <dbReference type="ARBA" id="ARBA00023125"/>
    </source>
</evidence>
<keyword evidence="12 16" id="KW-0234">DNA repair</keyword>
<dbReference type="SUPFAM" id="SSF47807">
    <property type="entry name" value="5' to 3' exonuclease, C-terminal subdomain"/>
    <property type="match status" value="1"/>
</dbReference>
<comment type="function">
    <text evidence="14">In addition to polymerase activity, this DNA polymerase exhibits 3'-5' and 5'-3' exonuclease activity. It is able to utilize nicked circular duplex DNA as a template and can unwind the parental DNA strand from its template.</text>
</comment>
<protein>
    <recommendedName>
        <fullName evidence="4 15">DNA polymerase I</fullName>
        <ecNumber evidence="3 15">2.7.7.7</ecNumber>
    </recommendedName>
</protein>
<evidence type="ECO:0000313" key="19">
    <source>
        <dbReference type="EMBL" id="VFP78253.1"/>
    </source>
</evidence>
<dbReference type="FunFam" id="1.20.1060.10:FF:000001">
    <property type="entry name" value="DNA polymerase I"/>
    <property type="match status" value="1"/>
</dbReference>
<dbReference type="AlphaFoldDB" id="A0A451CY41"/>
<dbReference type="FunFam" id="1.10.150.20:FF:000002">
    <property type="entry name" value="DNA polymerase I"/>
    <property type="match status" value="1"/>
</dbReference>
<dbReference type="InterPro" id="IPR036397">
    <property type="entry name" value="RNaseH_sf"/>
</dbReference>
<evidence type="ECO:0000256" key="7">
    <source>
        <dbReference type="ARBA" id="ARBA00022705"/>
    </source>
</evidence>
<evidence type="ECO:0000256" key="8">
    <source>
        <dbReference type="ARBA" id="ARBA00022722"/>
    </source>
</evidence>
<evidence type="ECO:0000256" key="2">
    <source>
        <dbReference type="ARBA" id="ARBA00011541"/>
    </source>
</evidence>
<evidence type="ECO:0000256" key="13">
    <source>
        <dbReference type="ARBA" id="ARBA00049244"/>
    </source>
</evidence>
<dbReference type="InterPro" id="IPR008918">
    <property type="entry name" value="HhH2"/>
</dbReference>
<keyword evidence="7 16" id="KW-0235">DNA replication</keyword>
<dbReference type="InterPro" id="IPR020046">
    <property type="entry name" value="5-3_exonucl_a-hlix_arch_N"/>
</dbReference>
<dbReference type="CDD" id="cd09859">
    <property type="entry name" value="PIN_53EXO"/>
    <property type="match status" value="1"/>
</dbReference>
<dbReference type="InterPro" id="IPR036279">
    <property type="entry name" value="5-3_exonuclease_C_sf"/>
</dbReference>
<dbReference type="SUPFAM" id="SSF56672">
    <property type="entry name" value="DNA/RNA polymerases"/>
    <property type="match status" value="1"/>
</dbReference>
<dbReference type="EC" id="2.7.7.7" evidence="3 15"/>
<dbReference type="PANTHER" id="PTHR10133">
    <property type="entry name" value="DNA POLYMERASE I"/>
    <property type="match status" value="1"/>
</dbReference>
<feature type="domain" description="5'-3' exonuclease" evidence="17">
    <location>
        <begin position="4"/>
        <end position="262"/>
    </location>
</feature>
<organism evidence="19 20">
    <name type="scientific">Buchnera aphidicola</name>
    <name type="common">Cinara cuneomaculata</name>
    <dbReference type="NCBI Taxonomy" id="1660040"/>
    <lineage>
        <taxon>Bacteria</taxon>
        <taxon>Pseudomonadati</taxon>
        <taxon>Pseudomonadota</taxon>
        <taxon>Gammaproteobacteria</taxon>
        <taxon>Enterobacterales</taxon>
        <taxon>Erwiniaceae</taxon>
        <taxon>Buchnera</taxon>
    </lineage>
</organism>
<gene>
    <name evidence="16 19" type="primary">polA</name>
    <name evidence="19" type="ORF">BUCICUMA2628_274</name>
</gene>
<keyword evidence="16" id="KW-0269">Exonuclease</keyword>
<dbReference type="InterPro" id="IPR029060">
    <property type="entry name" value="PIN-like_dom_sf"/>
</dbReference>
<accession>A0A451CY41</accession>
<dbReference type="Gene3D" id="3.30.70.370">
    <property type="match status" value="1"/>
</dbReference>
<dbReference type="InterPro" id="IPR002298">
    <property type="entry name" value="DNA_polymerase_A"/>
</dbReference>
<evidence type="ECO:0000259" key="17">
    <source>
        <dbReference type="SMART" id="SM00475"/>
    </source>
</evidence>
<reference evidence="19 20" key="1">
    <citation type="submission" date="2019-02" db="EMBL/GenBank/DDBJ databases">
        <authorList>
            <person name="Manzano-Marin A."/>
            <person name="Manzano-Marin A."/>
        </authorList>
    </citation>
    <scope>NUCLEOTIDE SEQUENCE [LARGE SCALE GENOMIC DNA]</scope>
    <source>
        <strain evidence="19 20">BuCicuneomaculata</strain>
    </source>
</reference>
<evidence type="ECO:0000259" key="18">
    <source>
        <dbReference type="SMART" id="SM00482"/>
    </source>
</evidence>
<dbReference type="FunFam" id="1.10.150.20:FF:000003">
    <property type="entry name" value="DNA polymerase I"/>
    <property type="match status" value="1"/>
</dbReference>
<evidence type="ECO:0000256" key="9">
    <source>
        <dbReference type="ARBA" id="ARBA00022763"/>
    </source>
</evidence>
<comment type="subunit">
    <text evidence="2">Single-chain monomer with multiple functions.</text>
</comment>
<dbReference type="GO" id="GO:0003677">
    <property type="term" value="F:DNA binding"/>
    <property type="evidence" value="ECO:0007669"/>
    <property type="project" value="UniProtKB-UniRule"/>
</dbReference>
<dbReference type="InterPro" id="IPR043502">
    <property type="entry name" value="DNA/RNA_pol_sf"/>
</dbReference>
<evidence type="ECO:0000256" key="5">
    <source>
        <dbReference type="ARBA" id="ARBA00022679"/>
    </source>
</evidence>
<dbReference type="Proteomes" id="UP000294404">
    <property type="component" value="Chromosome"/>
</dbReference>
<keyword evidence="10 16" id="KW-0239">DNA-directed DNA polymerase</keyword>
<dbReference type="Gene3D" id="1.10.150.20">
    <property type="entry name" value="5' to 3' exonuclease, C-terminal subdomain"/>
    <property type="match status" value="2"/>
</dbReference>
<name>A0A451CY41_9GAMM</name>
<dbReference type="InterPro" id="IPR002421">
    <property type="entry name" value="5-3_exonuclease"/>
</dbReference>
<dbReference type="OrthoDB" id="9806424at2"/>
<keyword evidence="6 16" id="KW-0548">Nucleotidyltransferase</keyword>
<dbReference type="SMART" id="SM00482">
    <property type="entry name" value="POLAc"/>
    <property type="match status" value="1"/>
</dbReference>
<dbReference type="Pfam" id="PF02739">
    <property type="entry name" value="5_3_exonuc_N"/>
    <property type="match status" value="1"/>
</dbReference>
<feature type="domain" description="DNA-directed DNA polymerase family A palm" evidence="18">
    <location>
        <begin position="648"/>
        <end position="855"/>
    </location>
</feature>
<comment type="function">
    <text evidence="16">In addition to polymerase activity, this DNA polymerase exhibits 5'-3' exonuclease activity.</text>
</comment>
<proteinExistence type="inferred from homology"/>
<keyword evidence="8" id="KW-0540">Nuclease</keyword>
<keyword evidence="11 16" id="KW-0238">DNA-binding</keyword>
<dbReference type="GO" id="GO:0006302">
    <property type="term" value="P:double-strand break repair"/>
    <property type="evidence" value="ECO:0007669"/>
    <property type="project" value="TreeGrafter"/>
</dbReference>
<dbReference type="InterPro" id="IPR001098">
    <property type="entry name" value="DNA-dir_DNA_pol_A_palm_dom"/>
</dbReference>
<comment type="catalytic activity">
    <reaction evidence="13 16">
        <text>DNA(n) + a 2'-deoxyribonucleoside 5'-triphosphate = DNA(n+1) + diphosphate</text>
        <dbReference type="Rhea" id="RHEA:22508"/>
        <dbReference type="Rhea" id="RHEA-COMP:17339"/>
        <dbReference type="Rhea" id="RHEA-COMP:17340"/>
        <dbReference type="ChEBI" id="CHEBI:33019"/>
        <dbReference type="ChEBI" id="CHEBI:61560"/>
        <dbReference type="ChEBI" id="CHEBI:173112"/>
        <dbReference type="EC" id="2.7.7.7"/>
    </reaction>
</comment>
<dbReference type="SUPFAM" id="SSF53098">
    <property type="entry name" value="Ribonuclease H-like"/>
    <property type="match status" value="1"/>
</dbReference>
<evidence type="ECO:0000256" key="3">
    <source>
        <dbReference type="ARBA" id="ARBA00012417"/>
    </source>
</evidence>
<dbReference type="GO" id="GO:0003887">
    <property type="term" value="F:DNA-directed DNA polymerase activity"/>
    <property type="evidence" value="ECO:0007669"/>
    <property type="project" value="UniProtKB-UniRule"/>
</dbReference>
<dbReference type="NCBIfam" id="TIGR00593">
    <property type="entry name" value="pola"/>
    <property type="match status" value="1"/>
</dbReference>
<evidence type="ECO:0000256" key="15">
    <source>
        <dbReference type="NCBIfam" id="TIGR00593"/>
    </source>
</evidence>
<dbReference type="Gene3D" id="3.40.50.1010">
    <property type="entry name" value="5'-nuclease"/>
    <property type="match status" value="1"/>
</dbReference>
<evidence type="ECO:0000256" key="10">
    <source>
        <dbReference type="ARBA" id="ARBA00022932"/>
    </source>
</evidence>
<dbReference type="CDD" id="cd08637">
    <property type="entry name" value="DNA_pol_A_pol_I_C"/>
    <property type="match status" value="1"/>
</dbReference>